<dbReference type="InterPro" id="IPR036048">
    <property type="entry name" value="Interleukin_8-like_sf"/>
</dbReference>
<dbReference type="GO" id="GO:0008009">
    <property type="term" value="F:chemokine activity"/>
    <property type="evidence" value="ECO:0007669"/>
    <property type="project" value="InterPro"/>
</dbReference>
<comment type="similarity">
    <text evidence="1">Belongs to the intercrine gamma family.</text>
</comment>
<reference evidence="6" key="1">
    <citation type="submission" date="2025-08" db="UniProtKB">
        <authorList>
            <consortium name="RefSeq"/>
        </authorList>
    </citation>
    <scope>IDENTIFICATION</scope>
</reference>
<dbReference type="PANTHER" id="PTHR12015">
    <property type="entry name" value="SMALL INDUCIBLE CYTOKINE A"/>
    <property type="match status" value="1"/>
</dbReference>
<protein>
    <submittedName>
        <fullName evidence="6">Eotaxin-like</fullName>
    </submittedName>
</protein>
<name>A0A1U7SCR0_ALLSI</name>
<dbReference type="PRINTS" id="PR01731">
    <property type="entry name" value="LYMPHOTACTIN"/>
</dbReference>
<evidence type="ECO:0000256" key="2">
    <source>
        <dbReference type="ARBA" id="ARBA00022514"/>
    </source>
</evidence>
<dbReference type="SUPFAM" id="SSF54117">
    <property type="entry name" value="Interleukin 8-like chemokines"/>
    <property type="match status" value="1"/>
</dbReference>
<dbReference type="Gene3D" id="2.40.50.40">
    <property type="match status" value="1"/>
</dbReference>
<evidence type="ECO:0000256" key="1">
    <source>
        <dbReference type="ARBA" id="ARBA00006894"/>
    </source>
</evidence>
<dbReference type="InterPro" id="IPR001811">
    <property type="entry name" value="Chemokine_IL8-like_dom"/>
</dbReference>
<dbReference type="Proteomes" id="UP000189705">
    <property type="component" value="Unplaced"/>
</dbReference>
<accession>A0A1U7SCR0</accession>
<feature type="domain" description="Chemokine interleukin-8-like" evidence="4">
    <location>
        <begin position="37"/>
        <end position="93"/>
    </location>
</feature>
<keyword evidence="5" id="KW-1185">Reference proteome</keyword>
<gene>
    <name evidence="6" type="primary">LOC102382414</name>
</gene>
<dbReference type="PANTHER" id="PTHR12015:SF108">
    <property type="entry name" value="C-C MOTIF CHEMOKINE 20"/>
    <property type="match status" value="1"/>
</dbReference>
<dbReference type="InterPro" id="IPR008105">
    <property type="entry name" value="Chemokine_XCL1/XCL2"/>
</dbReference>
<evidence type="ECO:0000313" key="6">
    <source>
        <dbReference type="RefSeq" id="XP_006029519.2"/>
    </source>
</evidence>
<feature type="chain" id="PRO_5018259821" evidence="3">
    <location>
        <begin position="21"/>
        <end position="122"/>
    </location>
</feature>
<dbReference type="GeneID" id="102382414"/>
<evidence type="ECO:0000313" key="5">
    <source>
        <dbReference type="Proteomes" id="UP000189705"/>
    </source>
</evidence>
<proteinExistence type="inferred from homology"/>
<dbReference type="InParanoid" id="A0A1U7SCR0"/>
<dbReference type="InterPro" id="IPR039809">
    <property type="entry name" value="Chemokine_b/g/d"/>
</dbReference>
<keyword evidence="2" id="KW-0202">Cytokine</keyword>
<keyword evidence="3" id="KW-0732">Signal</keyword>
<dbReference type="RefSeq" id="XP_006029519.2">
    <property type="nucleotide sequence ID" value="XM_006029457.2"/>
</dbReference>
<dbReference type="STRING" id="38654.A0A1U7SCR0"/>
<evidence type="ECO:0000256" key="3">
    <source>
        <dbReference type="SAM" id="SignalP"/>
    </source>
</evidence>
<evidence type="ECO:0000259" key="4">
    <source>
        <dbReference type="SMART" id="SM00199"/>
    </source>
</evidence>
<sequence>MKHSAMKLQIMAILVILCLGIFTMHTATGSVSSDIVRKSSCIELSTKKLNIKRLIGYKEQNIPIKAVMFITKTGNKICVKPDLKWVKDAMKYLDKKGVTRRPTTKSSPKPLTTTNKVSIKDC</sequence>
<dbReference type="GO" id="GO:0005615">
    <property type="term" value="C:extracellular space"/>
    <property type="evidence" value="ECO:0007669"/>
    <property type="project" value="UniProtKB-KW"/>
</dbReference>
<organism evidence="5 6">
    <name type="scientific">Alligator sinensis</name>
    <name type="common">Chinese alligator</name>
    <dbReference type="NCBI Taxonomy" id="38654"/>
    <lineage>
        <taxon>Eukaryota</taxon>
        <taxon>Metazoa</taxon>
        <taxon>Chordata</taxon>
        <taxon>Craniata</taxon>
        <taxon>Vertebrata</taxon>
        <taxon>Euteleostomi</taxon>
        <taxon>Archelosauria</taxon>
        <taxon>Archosauria</taxon>
        <taxon>Crocodylia</taxon>
        <taxon>Alligatoridae</taxon>
        <taxon>Alligatorinae</taxon>
        <taxon>Alligator</taxon>
    </lineage>
</organism>
<feature type="signal peptide" evidence="3">
    <location>
        <begin position="1"/>
        <end position="20"/>
    </location>
</feature>
<dbReference type="AlphaFoldDB" id="A0A1U7SCR0"/>
<dbReference type="Pfam" id="PF00048">
    <property type="entry name" value="IL8"/>
    <property type="match status" value="1"/>
</dbReference>
<dbReference type="GO" id="GO:0006955">
    <property type="term" value="P:immune response"/>
    <property type="evidence" value="ECO:0007669"/>
    <property type="project" value="InterPro"/>
</dbReference>
<dbReference type="eggNOG" id="ENOG502S6ZP">
    <property type="taxonomic scope" value="Eukaryota"/>
</dbReference>
<dbReference type="SMART" id="SM00199">
    <property type="entry name" value="SCY"/>
    <property type="match status" value="1"/>
</dbReference>
<dbReference type="KEGG" id="asn:102382414"/>